<dbReference type="OrthoDB" id="9796191at2"/>
<protein>
    <submittedName>
        <fullName evidence="2">Murein transglycosylase</fullName>
    </submittedName>
</protein>
<name>A0A263D5J9_9PSEU</name>
<organism evidence="2 3">
    <name type="scientific">Amycolatopsis antarctica</name>
    <dbReference type="NCBI Taxonomy" id="1854586"/>
    <lineage>
        <taxon>Bacteria</taxon>
        <taxon>Bacillati</taxon>
        <taxon>Actinomycetota</taxon>
        <taxon>Actinomycetes</taxon>
        <taxon>Pseudonocardiales</taxon>
        <taxon>Pseudonocardiaceae</taxon>
        <taxon>Amycolatopsis</taxon>
    </lineage>
</organism>
<sequence length="248" mass="26240">MLVVSGGLALILTIGVTRERAAQQPPRQFTVQELKPPPGATAPRAGLPAPEDRPNASDQAALDDWADQVARSTRIPARVLVAYGRAEMWMRSQQPGCKINWVTIAGIGRAESGHGSFGGAQIGLDGRVTKPIIGPPLDGQEGVKAIPDTEGGRLDGDTQWDRAVGPMQFLPQTWDRWGERATGDGADPDPQHIDDAALGTARYLCSGGADLTTPDGWWKAVLTYNQSVEYGQDVFSGADAYAAASAAP</sequence>
<evidence type="ECO:0000313" key="3">
    <source>
        <dbReference type="Proteomes" id="UP000242444"/>
    </source>
</evidence>
<dbReference type="InterPro" id="IPR023346">
    <property type="entry name" value="Lysozyme-like_dom_sf"/>
</dbReference>
<gene>
    <name evidence="2" type="ORF">CFN78_08395</name>
</gene>
<accession>A0A263D5J9</accession>
<evidence type="ECO:0000313" key="2">
    <source>
        <dbReference type="EMBL" id="OZM73782.1"/>
    </source>
</evidence>
<dbReference type="Proteomes" id="UP000242444">
    <property type="component" value="Unassembled WGS sequence"/>
</dbReference>
<dbReference type="EMBL" id="NKYE01000004">
    <property type="protein sequence ID" value="OZM73782.1"/>
    <property type="molecule type" value="Genomic_DNA"/>
</dbReference>
<reference evidence="2 3" key="1">
    <citation type="submission" date="2017-07" db="EMBL/GenBank/DDBJ databases">
        <title>Amycolatopsis antarcticus sp. nov., isolated from the surface of an Antarcticus brown macroalga.</title>
        <authorList>
            <person name="Wang J."/>
            <person name="Leiva S."/>
            <person name="Huang J."/>
            <person name="Huang Y."/>
        </authorList>
    </citation>
    <scope>NUCLEOTIDE SEQUENCE [LARGE SCALE GENOMIC DNA]</scope>
    <source>
        <strain evidence="2 3">AU-G6</strain>
    </source>
</reference>
<comment type="caution">
    <text evidence="2">The sequence shown here is derived from an EMBL/GenBank/DDBJ whole genome shotgun (WGS) entry which is preliminary data.</text>
</comment>
<evidence type="ECO:0000256" key="1">
    <source>
        <dbReference type="SAM" id="MobiDB-lite"/>
    </source>
</evidence>
<dbReference type="PANTHER" id="PTHR30163">
    <property type="entry name" value="MEMBRANE-BOUND LYTIC MUREIN TRANSGLYCOSYLASE B"/>
    <property type="match status" value="1"/>
</dbReference>
<dbReference type="SUPFAM" id="SSF53955">
    <property type="entry name" value="Lysozyme-like"/>
    <property type="match status" value="1"/>
</dbReference>
<dbReference type="InParanoid" id="A0A263D5J9"/>
<dbReference type="PANTHER" id="PTHR30163:SF8">
    <property type="entry name" value="LYTIC MUREIN TRANSGLYCOSYLASE"/>
    <property type="match status" value="1"/>
</dbReference>
<keyword evidence="3" id="KW-1185">Reference proteome</keyword>
<dbReference type="InterPro" id="IPR043426">
    <property type="entry name" value="MltB-like"/>
</dbReference>
<dbReference type="GO" id="GO:0009253">
    <property type="term" value="P:peptidoglycan catabolic process"/>
    <property type="evidence" value="ECO:0007669"/>
    <property type="project" value="TreeGrafter"/>
</dbReference>
<dbReference type="Gene3D" id="1.10.530.10">
    <property type="match status" value="1"/>
</dbReference>
<proteinExistence type="predicted"/>
<dbReference type="AlphaFoldDB" id="A0A263D5J9"/>
<dbReference type="GO" id="GO:0008933">
    <property type="term" value="F:peptidoglycan lytic transglycosylase activity"/>
    <property type="evidence" value="ECO:0007669"/>
    <property type="project" value="TreeGrafter"/>
</dbReference>
<feature type="region of interest" description="Disordered" evidence="1">
    <location>
        <begin position="22"/>
        <end position="57"/>
    </location>
</feature>